<organism evidence="1 2">
    <name type="scientific">Panagrolaimus sp. JU765</name>
    <dbReference type="NCBI Taxonomy" id="591449"/>
    <lineage>
        <taxon>Eukaryota</taxon>
        <taxon>Metazoa</taxon>
        <taxon>Ecdysozoa</taxon>
        <taxon>Nematoda</taxon>
        <taxon>Chromadorea</taxon>
        <taxon>Rhabditida</taxon>
        <taxon>Tylenchina</taxon>
        <taxon>Panagrolaimomorpha</taxon>
        <taxon>Panagrolaimoidea</taxon>
        <taxon>Panagrolaimidae</taxon>
        <taxon>Panagrolaimus</taxon>
    </lineage>
</organism>
<sequence>MIIFLPLVFVVSEAAISNFQNVSFSQNDTFVEPLCHPRGGMWHPILRQCFCRKNYYGDHCENIRNCFHGTAFNDECRCDYGWQGETCHQIKCYYGQPVNNFTECQCNHGIAGIYCDSCKERYQSPPLCSTESRQKPVPTVPTTCSTNLFNYYLNILLLVFIASYFTIDRVHKQRIRQFPSRRLEAARNVESFLSPEMQALMLNKHVFHSDLQPCPKYEEAVFHPIPTQTAESNSYYKVPRVHV</sequence>
<name>A0AC34RP98_9BILA</name>
<dbReference type="WBParaSite" id="JU765_v2.g8753.t1">
    <property type="protein sequence ID" value="JU765_v2.g8753.t1"/>
    <property type="gene ID" value="JU765_v2.g8753"/>
</dbReference>
<evidence type="ECO:0000313" key="2">
    <source>
        <dbReference type="WBParaSite" id="JU765_v2.g8753.t1"/>
    </source>
</evidence>
<proteinExistence type="predicted"/>
<evidence type="ECO:0000313" key="1">
    <source>
        <dbReference type="Proteomes" id="UP000887576"/>
    </source>
</evidence>
<dbReference type="Proteomes" id="UP000887576">
    <property type="component" value="Unplaced"/>
</dbReference>
<accession>A0AC34RP98</accession>
<protein>
    <submittedName>
        <fullName evidence="2">EGF-like domain-containing protein</fullName>
    </submittedName>
</protein>
<reference evidence="2" key="1">
    <citation type="submission" date="2022-11" db="UniProtKB">
        <authorList>
            <consortium name="WormBaseParasite"/>
        </authorList>
    </citation>
    <scope>IDENTIFICATION</scope>
</reference>